<protein>
    <submittedName>
        <fullName evidence="3">Merozoite surface glycoprotein gp45</fullName>
    </submittedName>
</protein>
<evidence type="ECO:0000256" key="1">
    <source>
        <dbReference type="SAM" id="MobiDB-lite"/>
    </source>
</evidence>
<dbReference type="VEuPathDB" id="PiroplasmaDB:BBBOND_0205970"/>
<keyword evidence="3" id="KW-0477">Merozoite</keyword>
<keyword evidence="2" id="KW-0732">Signal</keyword>
<feature type="region of interest" description="Disordered" evidence="1">
    <location>
        <begin position="283"/>
        <end position="326"/>
    </location>
</feature>
<evidence type="ECO:0000313" key="3">
    <source>
        <dbReference type="EMBL" id="AEJ89906.1"/>
    </source>
</evidence>
<feature type="chain" id="PRO_5003559902" evidence="2">
    <location>
        <begin position="22"/>
        <end position="351"/>
    </location>
</feature>
<dbReference type="AlphaFoldDB" id="H2CNQ3"/>
<accession>H2CNQ3</accession>
<organism evidence="3">
    <name type="scientific">Babesia bigemina</name>
    <dbReference type="NCBI Taxonomy" id="5866"/>
    <lineage>
        <taxon>Eukaryota</taxon>
        <taxon>Sar</taxon>
        <taxon>Alveolata</taxon>
        <taxon>Apicomplexa</taxon>
        <taxon>Aconoidasida</taxon>
        <taxon>Piroplasmida</taxon>
        <taxon>Babesiidae</taxon>
        <taxon>Babesia</taxon>
    </lineage>
</organism>
<feature type="compositionally biased region" description="Low complexity" evidence="1">
    <location>
        <begin position="306"/>
        <end position="318"/>
    </location>
</feature>
<name>H2CNQ3_BABBI</name>
<sequence length="351" mass="38383">MMLATFSIAALCCLIAQTVRASTDPVIVPGTSRTSDPFGMAVAEQPRTLREEMHIVSKLLDVQPIVGMYGKNKPVLPEDVPQREKVADINAKLATLKALIDGEKWIFHDSLVVELPNYQGVNRYVFFKGLLKSMALKFETLYGFLSTATDVPESDLAKKAIELNLAKENEIVEGLDLENLQMFLKVFYNKNSPLFSLLNLFDEYEANLSPRDIWSASTHPFDKFYEDTDGESEGLSTLDESNSRMEIHVPDTVKLPNLSVDVEERGVVVREDAEADAVQVNGERAVSGATTHGGDARGVNPTPGVTSSTTTTTSESTSLRSGAAEASPKKASYAFEPFAMLLIVMSAAFAF</sequence>
<reference evidence="3" key="1">
    <citation type="submission" date="2011-05" db="EMBL/GenBank/DDBJ databases">
        <title>In silico comparative analysis of the glycoprotein 45 in a vaccinal strain and field isolates of Babesia bigemina from Mexico and Argentina.</title>
        <authorList>
            <person name="Mosqueda J."/>
            <person name="Castro L."/>
            <person name="Falcon A."/>
            <person name="Ramos A."/>
            <person name="Benitez D."/>
            <person name="Alcaraz E."/>
            <person name="Aguilar-Tipacamu G."/>
        </authorList>
    </citation>
    <scope>NUCLEOTIDE SEQUENCE</scope>
    <source>
        <strain evidence="3">Nayarit</strain>
    </source>
</reference>
<feature type="signal peptide" evidence="2">
    <location>
        <begin position="1"/>
        <end position="21"/>
    </location>
</feature>
<dbReference type="EMBL" id="JN049649">
    <property type="protein sequence ID" value="AEJ89906.1"/>
    <property type="molecule type" value="Genomic_DNA"/>
</dbReference>
<evidence type="ECO:0000256" key="2">
    <source>
        <dbReference type="SAM" id="SignalP"/>
    </source>
</evidence>
<proteinExistence type="predicted"/>